<keyword evidence="3" id="KW-0274">FAD</keyword>
<evidence type="ECO:0000259" key="5">
    <source>
        <dbReference type="Pfam" id="PF07992"/>
    </source>
</evidence>
<keyword evidence="7" id="KW-0223">Dioxygenase</keyword>
<dbReference type="GO" id="GO:0005737">
    <property type="term" value="C:cytoplasm"/>
    <property type="evidence" value="ECO:0007669"/>
    <property type="project" value="TreeGrafter"/>
</dbReference>
<dbReference type="GO" id="GO:0016651">
    <property type="term" value="F:oxidoreductase activity, acting on NAD(P)H"/>
    <property type="evidence" value="ECO:0007669"/>
    <property type="project" value="TreeGrafter"/>
</dbReference>
<dbReference type="PANTHER" id="PTHR43557">
    <property type="entry name" value="APOPTOSIS-INDUCING FACTOR 1"/>
    <property type="match status" value="1"/>
</dbReference>
<keyword evidence="4 7" id="KW-0560">Oxidoreductase</keyword>
<keyword evidence="2" id="KW-0285">Flavoprotein</keyword>
<evidence type="ECO:0000256" key="4">
    <source>
        <dbReference type="ARBA" id="ARBA00023002"/>
    </source>
</evidence>
<dbReference type="PANTHER" id="PTHR43557:SF2">
    <property type="entry name" value="RIESKE DOMAIN-CONTAINING PROTEIN-RELATED"/>
    <property type="match status" value="1"/>
</dbReference>
<dbReference type="EC" id="1.18.1.3" evidence="7"/>
<dbReference type="InterPro" id="IPR050446">
    <property type="entry name" value="FAD-oxidoreductase/Apoptosis"/>
</dbReference>
<comment type="cofactor">
    <cofactor evidence="1">
        <name>FAD</name>
        <dbReference type="ChEBI" id="CHEBI:57692"/>
    </cofactor>
</comment>
<dbReference type="GO" id="GO:0051213">
    <property type="term" value="F:dioxygenase activity"/>
    <property type="evidence" value="ECO:0007669"/>
    <property type="project" value="UniProtKB-KW"/>
</dbReference>
<dbReference type="InterPro" id="IPR028202">
    <property type="entry name" value="Reductase_C"/>
</dbReference>
<dbReference type="SUPFAM" id="SSF51905">
    <property type="entry name" value="FAD/NAD(P)-binding domain"/>
    <property type="match status" value="1"/>
</dbReference>
<dbReference type="InterPro" id="IPR023753">
    <property type="entry name" value="FAD/NAD-binding_dom"/>
</dbReference>
<feature type="domain" description="Reductase C-terminal" evidence="6">
    <location>
        <begin position="331"/>
        <end position="419"/>
    </location>
</feature>
<accession>K0Q5D1</accession>
<keyword evidence="8" id="KW-1185">Reference proteome</keyword>
<dbReference type="STRING" id="1211777.BN77_p11063"/>
<protein>
    <submittedName>
        <fullName evidence="7">Phenylpropionate dioxygenase, ferredoxin reductase subunit</fullName>
        <ecNumber evidence="7">1.18.1.3</ecNumber>
    </submittedName>
</protein>
<evidence type="ECO:0000256" key="2">
    <source>
        <dbReference type="ARBA" id="ARBA00022630"/>
    </source>
</evidence>
<dbReference type="Proteomes" id="UP000009319">
    <property type="component" value="Unassembled WGS sequence"/>
</dbReference>
<reference evidence="7 8" key="1">
    <citation type="journal article" date="2013" name="Genome Announc.">
        <title>Draft Genome Sequence of Rhizobium mesoamericanum STM3625, a Nitrogen-Fixing Symbiont of Mimosa pudica Isolated in French Guiana (South America).</title>
        <authorList>
            <person name="Moulin L."/>
            <person name="Mornico D."/>
            <person name="Melkonian R."/>
            <person name="Klonowska A."/>
        </authorList>
    </citation>
    <scope>NUCLEOTIDE SEQUENCE [LARGE SCALE GENOMIC DNA]</scope>
    <source>
        <strain evidence="7 8">STM3625</strain>
    </source>
</reference>
<evidence type="ECO:0000259" key="6">
    <source>
        <dbReference type="Pfam" id="PF14759"/>
    </source>
</evidence>
<evidence type="ECO:0000256" key="1">
    <source>
        <dbReference type="ARBA" id="ARBA00001974"/>
    </source>
</evidence>
<comment type="caution">
    <text evidence="7">The sequence shown here is derived from an EMBL/GenBank/DDBJ whole genome shotgun (WGS) entry which is preliminary data.</text>
</comment>
<dbReference type="SUPFAM" id="SSF55424">
    <property type="entry name" value="FAD/NAD-linked reductases, dimerisation (C-terminal) domain"/>
    <property type="match status" value="1"/>
</dbReference>
<evidence type="ECO:0000313" key="7">
    <source>
        <dbReference type="EMBL" id="CCM78394.1"/>
    </source>
</evidence>
<dbReference type="GO" id="GO:0008860">
    <property type="term" value="F:ferredoxin-NAD+ reductase activity"/>
    <property type="evidence" value="ECO:0007669"/>
    <property type="project" value="UniProtKB-EC"/>
</dbReference>
<evidence type="ECO:0000256" key="3">
    <source>
        <dbReference type="ARBA" id="ARBA00022827"/>
    </source>
</evidence>
<proteinExistence type="predicted"/>
<feature type="domain" description="FAD/NAD(P)-binding" evidence="5">
    <location>
        <begin position="31"/>
        <end position="312"/>
    </location>
</feature>
<dbReference type="HOGENOM" id="CLU_003291_4_0_5"/>
<dbReference type="Pfam" id="PF14759">
    <property type="entry name" value="Reductase_C"/>
    <property type="match status" value="1"/>
</dbReference>
<dbReference type="Gene3D" id="3.30.390.30">
    <property type="match status" value="1"/>
</dbReference>
<dbReference type="EMBL" id="CANI01000039">
    <property type="protein sequence ID" value="CCM78394.1"/>
    <property type="molecule type" value="Genomic_DNA"/>
</dbReference>
<evidence type="ECO:0000313" key="8">
    <source>
        <dbReference type="Proteomes" id="UP000009319"/>
    </source>
</evidence>
<dbReference type="InterPro" id="IPR036188">
    <property type="entry name" value="FAD/NAD-bd_sf"/>
</dbReference>
<name>K0Q5D1_9HYPH</name>
<dbReference type="Pfam" id="PF07992">
    <property type="entry name" value="Pyr_redox_2"/>
    <property type="match status" value="1"/>
</dbReference>
<dbReference type="Gene3D" id="3.50.50.60">
    <property type="entry name" value="FAD/NAD(P)-binding domain"/>
    <property type="match status" value="2"/>
</dbReference>
<dbReference type="InterPro" id="IPR016156">
    <property type="entry name" value="FAD/NAD-linked_Rdtase_dimer_sf"/>
</dbReference>
<dbReference type="PRINTS" id="PR00368">
    <property type="entry name" value="FADPNR"/>
</dbReference>
<dbReference type="AlphaFoldDB" id="K0Q5D1"/>
<gene>
    <name evidence="7" type="primary">hcaD</name>
    <name evidence="7" type="ORF">BN77_p11063</name>
</gene>
<dbReference type="PRINTS" id="PR00469">
    <property type="entry name" value="PNDRDTASEII"/>
</dbReference>
<organism evidence="7 8">
    <name type="scientific">Rhizobium mesoamericanum STM3625</name>
    <dbReference type="NCBI Taxonomy" id="1211777"/>
    <lineage>
        <taxon>Bacteria</taxon>
        <taxon>Pseudomonadati</taxon>
        <taxon>Pseudomonadota</taxon>
        <taxon>Alphaproteobacteria</taxon>
        <taxon>Hyphomicrobiales</taxon>
        <taxon>Rhizobiaceae</taxon>
        <taxon>Rhizobium/Agrobacterium group</taxon>
        <taxon>Rhizobium</taxon>
    </lineage>
</organism>
<sequence>MGRNCRGAPLEAAAEIRRSTLFQLGRFKMDRIAIVGAGECGVRAAFELREKGFDGAVTLIGDEKVLPYERPPLSKGIGTLKDIRPAAAYDNANIELRLGTRVVTIDRGRRELHLADDTTVGYDKLLLALGARPQIFSSYEGCLTLRTESDAAAILTKLQRGARVGIIGGGFIGLELAATARNGGADVTVVERSSRILARAVPAEIASVVFARHEAAGVRMLVDSGVLSATLTTITLADGTVLHFDVVIAGIGALPNSELAKASGLEVDNGVVVDSSFRSSDPHIYAAGDCCNFPWRNGRVRLESWKAAQDQGAHVAATMLGHSGEYAKMPWFWSDQYDLTLQVVGLFDPLRATHSRSCSPDTYLVFQFENDGRLSAAAGIGPGNMAAKDVRLLEKLIELGRQHDPAELSNPDVNLKSLVKAA</sequence>
<dbReference type="eggNOG" id="COG0446">
    <property type="taxonomic scope" value="Bacteria"/>
</dbReference>